<keyword evidence="2" id="KW-1185">Reference proteome</keyword>
<protein>
    <submittedName>
        <fullName evidence="1">Uncharacterized protein</fullName>
    </submittedName>
</protein>
<dbReference type="Proteomes" id="UP001153555">
    <property type="component" value="Unassembled WGS sequence"/>
</dbReference>
<organism evidence="1 2">
    <name type="scientific">Striga hermonthica</name>
    <name type="common">Purple witchweed</name>
    <name type="synonym">Buchnera hermonthica</name>
    <dbReference type="NCBI Taxonomy" id="68872"/>
    <lineage>
        <taxon>Eukaryota</taxon>
        <taxon>Viridiplantae</taxon>
        <taxon>Streptophyta</taxon>
        <taxon>Embryophyta</taxon>
        <taxon>Tracheophyta</taxon>
        <taxon>Spermatophyta</taxon>
        <taxon>Magnoliopsida</taxon>
        <taxon>eudicotyledons</taxon>
        <taxon>Gunneridae</taxon>
        <taxon>Pentapetalae</taxon>
        <taxon>asterids</taxon>
        <taxon>lamiids</taxon>
        <taxon>Lamiales</taxon>
        <taxon>Orobanchaceae</taxon>
        <taxon>Buchnereae</taxon>
        <taxon>Striga</taxon>
    </lineage>
</organism>
<evidence type="ECO:0000313" key="2">
    <source>
        <dbReference type="Proteomes" id="UP001153555"/>
    </source>
</evidence>
<comment type="caution">
    <text evidence="1">The sequence shown here is derived from an EMBL/GenBank/DDBJ whole genome shotgun (WGS) entry which is preliminary data.</text>
</comment>
<accession>A0A9N7NK21</accession>
<proteinExistence type="predicted"/>
<reference evidence="1" key="1">
    <citation type="submission" date="2019-12" db="EMBL/GenBank/DDBJ databases">
        <authorList>
            <person name="Scholes J."/>
        </authorList>
    </citation>
    <scope>NUCLEOTIDE SEQUENCE</scope>
</reference>
<evidence type="ECO:0000313" key="1">
    <source>
        <dbReference type="EMBL" id="CAA0833271.1"/>
    </source>
</evidence>
<dbReference type="AlphaFoldDB" id="A0A9N7NK21"/>
<dbReference type="EMBL" id="CACSLK010027838">
    <property type="protein sequence ID" value="CAA0833271.1"/>
    <property type="molecule type" value="Genomic_DNA"/>
</dbReference>
<sequence length="119" mass="13481">QWSLAPSSLDPAPFFLLHLSISMERDLVCHRWLSSFRHWFVNSRWGLLCRAVVESWCGSWDGTRLDWSTTCLLGDRGSACAQGHLPHVLGFLGRRGSSRQFFLKWCWSGCCCSGVVVFG</sequence>
<gene>
    <name evidence="1" type="ORF">SHERM_28538</name>
</gene>
<name>A0A9N7NK21_STRHE</name>
<feature type="non-terminal residue" evidence="1">
    <location>
        <position position="119"/>
    </location>
</feature>
<feature type="non-terminal residue" evidence="1">
    <location>
        <position position="1"/>
    </location>
</feature>